<keyword evidence="3" id="KW-1185">Reference proteome</keyword>
<protein>
    <submittedName>
        <fullName evidence="2">Heterokaryon incompatibility protein-domain-containing protein</fullName>
    </submittedName>
</protein>
<proteinExistence type="predicted"/>
<evidence type="ECO:0000313" key="3">
    <source>
        <dbReference type="Proteomes" id="UP000774617"/>
    </source>
</evidence>
<feature type="domain" description="Heterokaryon incompatibility" evidence="1">
    <location>
        <begin position="81"/>
        <end position="224"/>
    </location>
</feature>
<dbReference type="InterPro" id="IPR010730">
    <property type="entry name" value="HET"/>
</dbReference>
<dbReference type="PANTHER" id="PTHR24148:SF64">
    <property type="entry name" value="HETEROKARYON INCOMPATIBILITY DOMAIN-CONTAINING PROTEIN"/>
    <property type="match status" value="1"/>
</dbReference>
<comment type="caution">
    <text evidence="2">The sequence shown here is derived from an EMBL/GenBank/DDBJ whole genome shotgun (WGS) entry which is preliminary data.</text>
</comment>
<gene>
    <name evidence="2" type="ORF">B0J12DRAFT_640892</name>
</gene>
<organism evidence="2 3">
    <name type="scientific">Macrophomina phaseolina</name>
    <dbReference type="NCBI Taxonomy" id="35725"/>
    <lineage>
        <taxon>Eukaryota</taxon>
        <taxon>Fungi</taxon>
        <taxon>Dikarya</taxon>
        <taxon>Ascomycota</taxon>
        <taxon>Pezizomycotina</taxon>
        <taxon>Dothideomycetes</taxon>
        <taxon>Dothideomycetes incertae sedis</taxon>
        <taxon>Botryosphaeriales</taxon>
        <taxon>Botryosphaeriaceae</taxon>
        <taxon>Macrophomina</taxon>
    </lineage>
</organism>
<dbReference type="PANTHER" id="PTHR24148">
    <property type="entry name" value="ANKYRIN REPEAT DOMAIN-CONTAINING PROTEIN 39 HOMOLOG-RELATED"/>
    <property type="match status" value="1"/>
</dbReference>
<sequence>MKRCCHCGQYGSPTRHCPAQRKQRRGNAKAPSCSPHASKRYRYAPLKSNDSIRLLVLLPGLPETPIRCELLLEPLCGSRRYEAISYVWGGTRRNGVVFCHGSKLNVPQNLVDALQTFRRRSKRRVLWADSICINQDDIPEREKQVRHMGMVFERAERVLVWLGYDKYLDCRKLFNVIERFAIKVRTGDAWDYHKMLEDPKGTFWSTLERFMRCDWFSRLWVVQEIGFASDAILHQNREFLRWRDLVTMSDHLRRHNYNVLSSYGSSIALRVSDMSRSDFRGSRAANPGRYILRLLWLSRVQLCSDDRDRVYAFLAHACFRQTLANPDSGLFLKVSYEVPPAALFTSFAERLLGVIPGQPLFFLVFVSHNMDTIRGNVHSWVPQLNIDIWPSPLDSIRCPKFEASAQVNSKVYIDDGVLSLRGLAFDSIEWVSEIFHSQSIPQDASKAFDVHNPHPLSQIWNRICDKNGSVGRDMLEALALTLCDTRNVAGEHWNAEEIVHFLAYLDEMGIAVPPFEEDIGCGSITHFLIYGRHSHRRIFMTSRGWIGLGPAVASVGHEVSILFGVQTPYVVWQLPSASEDIYRLCGECYVHGIMDGEAIKMWEEGFLEEKTFNVV</sequence>
<evidence type="ECO:0000259" key="1">
    <source>
        <dbReference type="Pfam" id="PF06985"/>
    </source>
</evidence>
<dbReference type="Proteomes" id="UP000774617">
    <property type="component" value="Unassembled WGS sequence"/>
</dbReference>
<dbReference type="EMBL" id="JAGTJR010000001">
    <property type="protein sequence ID" value="KAH7065573.1"/>
    <property type="molecule type" value="Genomic_DNA"/>
</dbReference>
<dbReference type="Pfam" id="PF06985">
    <property type="entry name" value="HET"/>
    <property type="match status" value="1"/>
</dbReference>
<dbReference type="InterPro" id="IPR052895">
    <property type="entry name" value="HetReg/Transcr_Mod"/>
</dbReference>
<dbReference type="Pfam" id="PF26639">
    <property type="entry name" value="Het-6_barrel"/>
    <property type="match status" value="1"/>
</dbReference>
<reference evidence="2 3" key="1">
    <citation type="journal article" date="2021" name="Nat. Commun.">
        <title>Genetic determinants of endophytism in the Arabidopsis root mycobiome.</title>
        <authorList>
            <person name="Mesny F."/>
            <person name="Miyauchi S."/>
            <person name="Thiergart T."/>
            <person name="Pickel B."/>
            <person name="Atanasova L."/>
            <person name="Karlsson M."/>
            <person name="Huettel B."/>
            <person name="Barry K.W."/>
            <person name="Haridas S."/>
            <person name="Chen C."/>
            <person name="Bauer D."/>
            <person name="Andreopoulos W."/>
            <person name="Pangilinan J."/>
            <person name="LaButti K."/>
            <person name="Riley R."/>
            <person name="Lipzen A."/>
            <person name="Clum A."/>
            <person name="Drula E."/>
            <person name="Henrissat B."/>
            <person name="Kohler A."/>
            <person name="Grigoriev I.V."/>
            <person name="Martin F.M."/>
            <person name="Hacquard S."/>
        </authorList>
    </citation>
    <scope>NUCLEOTIDE SEQUENCE [LARGE SCALE GENOMIC DNA]</scope>
    <source>
        <strain evidence="2 3">MPI-SDFR-AT-0080</strain>
    </source>
</reference>
<name>A0ABQ8GWH3_9PEZI</name>
<evidence type="ECO:0000313" key="2">
    <source>
        <dbReference type="EMBL" id="KAH7065573.1"/>
    </source>
</evidence>
<accession>A0ABQ8GWH3</accession>